<evidence type="ECO:0000256" key="2">
    <source>
        <dbReference type="ARBA" id="ARBA00022795"/>
    </source>
</evidence>
<comment type="similarity">
    <text evidence="1">Belongs to the FlgD family.</text>
</comment>
<accession>A0A7G9WCL0</accession>
<dbReference type="RefSeq" id="WP_213166813.1">
    <property type="nucleotide sequence ID" value="NZ_CP058559.1"/>
</dbReference>
<dbReference type="Proteomes" id="UP000516160">
    <property type="component" value="Chromosome"/>
</dbReference>
<dbReference type="KEGG" id="acae:HYG86_17390"/>
<evidence type="ECO:0000313" key="3">
    <source>
        <dbReference type="EMBL" id="QNO16422.1"/>
    </source>
</evidence>
<name>A0A7G9WCL0_ALKCA</name>
<dbReference type="EMBL" id="CP058559">
    <property type="protein sequence ID" value="QNO16422.1"/>
    <property type="molecule type" value="Genomic_DNA"/>
</dbReference>
<proteinExistence type="inferred from homology"/>
<dbReference type="GO" id="GO:0044781">
    <property type="term" value="P:bacterial-type flagellum organization"/>
    <property type="evidence" value="ECO:0007669"/>
    <property type="project" value="UniProtKB-KW"/>
</dbReference>
<evidence type="ECO:0000313" key="4">
    <source>
        <dbReference type="Proteomes" id="UP000516160"/>
    </source>
</evidence>
<dbReference type="Pfam" id="PF03963">
    <property type="entry name" value="FlgD"/>
    <property type="match status" value="1"/>
</dbReference>
<keyword evidence="2" id="KW-1005">Bacterial flagellum biogenesis</keyword>
<keyword evidence="4" id="KW-1185">Reference proteome</keyword>
<gene>
    <name evidence="3" type="ORF">HYG86_17390</name>
</gene>
<organism evidence="3 4">
    <name type="scientific">Alkalicella caledoniensis</name>
    <dbReference type="NCBI Taxonomy" id="2731377"/>
    <lineage>
        <taxon>Bacteria</taxon>
        <taxon>Bacillati</taxon>
        <taxon>Bacillota</taxon>
        <taxon>Clostridia</taxon>
        <taxon>Eubacteriales</taxon>
        <taxon>Proteinivoracaceae</taxon>
        <taxon>Alkalicella</taxon>
    </lineage>
</organism>
<dbReference type="AlphaFoldDB" id="A0A7G9WCL0"/>
<protein>
    <recommendedName>
        <fullName evidence="5">Flagellar hook capping protein</fullName>
    </recommendedName>
</protein>
<evidence type="ECO:0000256" key="1">
    <source>
        <dbReference type="ARBA" id="ARBA00010577"/>
    </source>
</evidence>
<sequence length="151" mass="16723">MKVTNSNYNPNQQTIAPNTLGKEAFLKILVTQMKYQDPLAPTNDTEFIAQMAQFSNLEQTVNMNENIQWMLYMLGTGFDSSNAFSMIGKNVEIETSSGIIQGIVEKVTKKDGEFMVEVDSVLYPLNKVNTVALAKDSSNNGQNAVEGDENE</sequence>
<dbReference type="InterPro" id="IPR005648">
    <property type="entry name" value="FlgD"/>
</dbReference>
<reference evidence="3 4" key="1">
    <citation type="submission" date="2020-07" db="EMBL/GenBank/DDBJ databases">
        <title>Alkalicella. sp. LB2 genome.</title>
        <authorList>
            <person name="Postec A."/>
            <person name="Quemeneur M."/>
        </authorList>
    </citation>
    <scope>NUCLEOTIDE SEQUENCE [LARGE SCALE GENOMIC DNA]</scope>
    <source>
        <strain evidence="3 4">LB2</strain>
    </source>
</reference>
<evidence type="ECO:0008006" key="5">
    <source>
        <dbReference type="Google" id="ProtNLM"/>
    </source>
</evidence>